<keyword evidence="3" id="KW-1185">Reference proteome</keyword>
<accession>A0A1W0E2K6</accession>
<proteinExistence type="predicted"/>
<evidence type="ECO:0008006" key="4">
    <source>
        <dbReference type="Google" id="ProtNLM"/>
    </source>
</evidence>
<sequence>METGGFGTEENGNAVTTLDYIKNKYYEKPTFSEFVEFKKPTDYSLDGIMENTKKGVDKFGVYYVAFGLLLYILFILSSPMFVIPISTVCFTIYLMQTKTQVYGQEITPQQAIIGCCGINAILFIIFRSYFVSRLVYFFAINALVVFFAVIHSQCSKTLEAEEEEKL</sequence>
<dbReference type="Proteomes" id="UP000192758">
    <property type="component" value="Unassembled WGS sequence"/>
</dbReference>
<evidence type="ECO:0000313" key="2">
    <source>
        <dbReference type="EMBL" id="OQS53470.1"/>
    </source>
</evidence>
<feature type="transmembrane region" description="Helical" evidence="1">
    <location>
        <begin position="106"/>
        <end position="126"/>
    </location>
</feature>
<feature type="transmembrane region" description="Helical" evidence="1">
    <location>
        <begin position="133"/>
        <end position="150"/>
    </location>
</feature>
<dbReference type="EMBL" id="MNPJ01000032">
    <property type="protein sequence ID" value="OQS53470.1"/>
    <property type="molecule type" value="Genomic_DNA"/>
</dbReference>
<organism evidence="2 3">
    <name type="scientific">Ecytonucleospora hepatopenaei</name>
    <dbReference type="NCBI Taxonomy" id="646526"/>
    <lineage>
        <taxon>Eukaryota</taxon>
        <taxon>Fungi</taxon>
        <taxon>Fungi incertae sedis</taxon>
        <taxon>Microsporidia</taxon>
        <taxon>Enterocytozoonidae</taxon>
        <taxon>Ecytonucleospora</taxon>
    </lineage>
</organism>
<evidence type="ECO:0000313" key="3">
    <source>
        <dbReference type="Proteomes" id="UP000192758"/>
    </source>
</evidence>
<feature type="transmembrane region" description="Helical" evidence="1">
    <location>
        <begin position="61"/>
        <end position="94"/>
    </location>
</feature>
<reference evidence="2 3" key="1">
    <citation type="journal article" date="2017" name="Environ. Microbiol.">
        <title>Decay of the glycolytic pathway and adaptation to intranuclear parasitism within Enterocytozoonidae microsporidia.</title>
        <authorList>
            <person name="Wiredu Boakye D."/>
            <person name="Jaroenlak P."/>
            <person name="Prachumwat A."/>
            <person name="Williams T.A."/>
            <person name="Bateman K.S."/>
            <person name="Itsathitphaisarn O."/>
            <person name="Sritunyalucksana K."/>
            <person name="Paszkiewicz K.H."/>
            <person name="Moore K.A."/>
            <person name="Stentiford G.D."/>
            <person name="Williams B.A."/>
        </authorList>
    </citation>
    <scope>NUCLEOTIDE SEQUENCE [LARGE SCALE GENOMIC DNA]</scope>
    <source>
        <strain evidence="2 3">TH1</strain>
    </source>
</reference>
<keyword evidence="1" id="KW-0472">Membrane</keyword>
<keyword evidence="1" id="KW-1133">Transmembrane helix</keyword>
<gene>
    <name evidence="2" type="ORF">EHP00_630</name>
</gene>
<keyword evidence="1" id="KW-0812">Transmembrane</keyword>
<protein>
    <recommendedName>
        <fullName evidence="4">PRA1 family protein</fullName>
    </recommendedName>
</protein>
<comment type="caution">
    <text evidence="2">The sequence shown here is derived from an EMBL/GenBank/DDBJ whole genome shotgun (WGS) entry which is preliminary data.</text>
</comment>
<dbReference type="AlphaFoldDB" id="A0A1W0E2K6"/>
<dbReference type="VEuPathDB" id="MicrosporidiaDB:EHP00_630"/>
<name>A0A1W0E2K6_9MICR</name>
<dbReference type="OrthoDB" id="10404737at2759"/>
<evidence type="ECO:0000256" key="1">
    <source>
        <dbReference type="SAM" id="Phobius"/>
    </source>
</evidence>